<dbReference type="GO" id="GO:0022857">
    <property type="term" value="F:transmembrane transporter activity"/>
    <property type="evidence" value="ECO:0007669"/>
    <property type="project" value="InterPro"/>
</dbReference>
<keyword evidence="3" id="KW-1185">Reference proteome</keyword>
<organism evidence="2 3">
    <name type="scientific">Acrocarpospora phusangensis</name>
    <dbReference type="NCBI Taxonomy" id="1070424"/>
    <lineage>
        <taxon>Bacteria</taxon>
        <taxon>Bacillati</taxon>
        <taxon>Actinomycetota</taxon>
        <taxon>Actinomycetes</taxon>
        <taxon>Streptosporangiales</taxon>
        <taxon>Streptosporangiaceae</taxon>
        <taxon>Acrocarpospora</taxon>
    </lineage>
</organism>
<name>A0A919QBF3_9ACTN</name>
<feature type="transmembrane region" description="Helical" evidence="1">
    <location>
        <begin position="130"/>
        <end position="149"/>
    </location>
</feature>
<reference evidence="2" key="1">
    <citation type="submission" date="2021-01" db="EMBL/GenBank/DDBJ databases">
        <title>Whole genome shotgun sequence of Acrocarpospora phusangensis NBRC 108782.</title>
        <authorList>
            <person name="Komaki H."/>
            <person name="Tamura T."/>
        </authorList>
    </citation>
    <scope>NUCLEOTIDE SEQUENCE</scope>
    <source>
        <strain evidence="2">NBRC 108782</strain>
    </source>
</reference>
<proteinExistence type="predicted"/>
<feature type="transmembrane region" description="Helical" evidence="1">
    <location>
        <begin position="207"/>
        <end position="228"/>
    </location>
</feature>
<dbReference type="Gene3D" id="1.20.1250.20">
    <property type="entry name" value="MFS general substrate transporter like domains"/>
    <property type="match status" value="2"/>
</dbReference>
<feature type="transmembrane region" description="Helical" evidence="1">
    <location>
        <begin position="266"/>
        <end position="283"/>
    </location>
</feature>
<dbReference type="Proteomes" id="UP000640052">
    <property type="component" value="Unassembled WGS sequence"/>
</dbReference>
<dbReference type="PANTHER" id="PTHR23542">
    <property type="match status" value="1"/>
</dbReference>
<feature type="transmembrane region" description="Helical" evidence="1">
    <location>
        <begin position="97"/>
        <end position="118"/>
    </location>
</feature>
<evidence type="ECO:0000256" key="1">
    <source>
        <dbReference type="SAM" id="Phobius"/>
    </source>
</evidence>
<protein>
    <submittedName>
        <fullName evidence="2">MFS transporter</fullName>
    </submittedName>
</protein>
<keyword evidence="1" id="KW-1133">Transmembrane helix</keyword>
<dbReference type="PANTHER" id="PTHR23542:SF1">
    <property type="entry name" value="MAJOR FACILITATOR SUPERFAMILY (MFS) PROFILE DOMAIN-CONTAINING PROTEIN"/>
    <property type="match status" value="1"/>
</dbReference>
<feature type="transmembrane region" description="Helical" evidence="1">
    <location>
        <begin position="155"/>
        <end position="179"/>
    </location>
</feature>
<gene>
    <name evidence="2" type="ORF">Aph01nite_38930</name>
</gene>
<feature type="transmembrane region" description="Helical" evidence="1">
    <location>
        <begin position="73"/>
        <end position="91"/>
    </location>
</feature>
<keyword evidence="1" id="KW-0812">Transmembrane</keyword>
<evidence type="ECO:0000313" key="2">
    <source>
        <dbReference type="EMBL" id="GIH25583.1"/>
    </source>
</evidence>
<dbReference type="SUPFAM" id="SSF103473">
    <property type="entry name" value="MFS general substrate transporter"/>
    <property type="match status" value="1"/>
</dbReference>
<feature type="transmembrane region" description="Helical" evidence="1">
    <location>
        <begin position="355"/>
        <end position="376"/>
    </location>
</feature>
<dbReference type="AlphaFoldDB" id="A0A919QBF3"/>
<dbReference type="Pfam" id="PF07690">
    <property type="entry name" value="MFS_1"/>
    <property type="match status" value="1"/>
</dbReference>
<dbReference type="InterPro" id="IPR036259">
    <property type="entry name" value="MFS_trans_sf"/>
</dbReference>
<feature type="transmembrane region" description="Helical" evidence="1">
    <location>
        <begin position="41"/>
        <end position="61"/>
    </location>
</feature>
<feature type="transmembrane region" description="Helical" evidence="1">
    <location>
        <begin position="326"/>
        <end position="349"/>
    </location>
</feature>
<keyword evidence="1" id="KW-0472">Membrane</keyword>
<feature type="transmembrane region" description="Helical" evidence="1">
    <location>
        <begin position="240"/>
        <end position="259"/>
    </location>
</feature>
<comment type="caution">
    <text evidence="2">The sequence shown here is derived from an EMBL/GenBank/DDBJ whole genome shotgun (WGS) entry which is preliminary data.</text>
</comment>
<evidence type="ECO:0000313" key="3">
    <source>
        <dbReference type="Proteomes" id="UP000640052"/>
    </source>
</evidence>
<accession>A0A919QBF3</accession>
<sequence>MLAEPGVRNLLLVGLFARLPHTATSLVLTLHTVKELGMTWTQAGLVGASATIGMAVGSPITGRFIDKRGVRPVVVVTMLAQFLFWVTAWALPYPALLVLAGVNGLLMLPVFGVIRQCLAAMVPPASHQTGFALDSMATELSFMIGPAVAATGVTVLSGTTAMGVIGVGFLCSGLALFALNPPTRSAAELAAETGEHVPRRQWLTPRLISVLVMGSTLCFVLTATDLAIVATLTDSGDTGWIGPVISLWCFASLVGGFVYGGLSRGFSPLVMIALLCALTVPVGLVGGGWWWLCLALIPSGLLCAPAQSATVSMVNKWAPTAVRGEVMGLHGTFLTIGIAVAAPVAGAIIDGAGPPWAFAGAGLIGLAVVALATPVWRRAPEPVLA</sequence>
<dbReference type="InterPro" id="IPR011701">
    <property type="entry name" value="MFS"/>
</dbReference>
<dbReference type="EMBL" id="BOOA01000030">
    <property type="protein sequence ID" value="GIH25583.1"/>
    <property type="molecule type" value="Genomic_DNA"/>
</dbReference>